<keyword evidence="2" id="KW-1185">Reference proteome</keyword>
<evidence type="ECO:0000313" key="1">
    <source>
        <dbReference type="EMBL" id="EDW57328.2"/>
    </source>
</evidence>
<organism evidence="1 2">
    <name type="scientific">Drosophila virilis</name>
    <name type="common">Fruit fly</name>
    <dbReference type="NCBI Taxonomy" id="7244"/>
    <lineage>
        <taxon>Eukaryota</taxon>
        <taxon>Metazoa</taxon>
        <taxon>Ecdysozoa</taxon>
        <taxon>Arthropoda</taxon>
        <taxon>Hexapoda</taxon>
        <taxon>Insecta</taxon>
        <taxon>Pterygota</taxon>
        <taxon>Neoptera</taxon>
        <taxon>Endopterygota</taxon>
        <taxon>Diptera</taxon>
        <taxon>Brachycera</taxon>
        <taxon>Muscomorpha</taxon>
        <taxon>Ephydroidea</taxon>
        <taxon>Drosophilidae</taxon>
        <taxon>Drosophila</taxon>
    </lineage>
</organism>
<evidence type="ECO:0000313" key="2">
    <source>
        <dbReference type="Proteomes" id="UP000008792"/>
    </source>
</evidence>
<evidence type="ECO:0008006" key="3">
    <source>
        <dbReference type="Google" id="ProtNLM"/>
    </source>
</evidence>
<dbReference type="eggNOG" id="ENOG502QT8X">
    <property type="taxonomic scope" value="Eukaryota"/>
</dbReference>
<protein>
    <recommendedName>
        <fullName evidence="3">MYCBP-associated protein</fullName>
    </recommendedName>
</protein>
<name>B4MFF9_DROVI</name>
<gene>
    <name evidence="1" type="primary">Dvir\GJ15155</name>
    <name evidence="1" type="ORF">Dvir_GJ15155</name>
</gene>
<dbReference type="STRING" id="7244.B4MFF9"/>
<dbReference type="Proteomes" id="UP000008792">
    <property type="component" value="Unassembled WGS sequence"/>
</dbReference>
<dbReference type="OrthoDB" id="7883113at2759"/>
<sequence length="628" mass="73249">MFYSRHICNTILQIFSLSKAFEVALNKHSGFMTNLLNNHESSTTDINDGSHFINKIVDDIFQLQQCHYEESESQPELQSTLRSTPGFVDRRLKYWKDMIRQRRAQQLKLCQATGREPQQLLFNVSNREEHSVKRILDHISRKEHCTTISGLAVDPMEVTFAKQQDYVEIVGLPKKVSFEVDGTVCTRRSWCDSQLLVSRLLEKEADIKKVVEYCPEIDKLEVIGKNLWLRQPCERLSGHTISMVTPAGLSERALERSIDSNSSLKLKPTCTSKLALLINGTTYRRYRPEYSPILERRFVCNPYERSLRTIMRIENNGQEAVNFSWIRAEFFAYNNTLFNSPNEVFVFDTEPFLLRPGDVREVSVLFRPSKVGIVKQRWFLKTYPLIFFRCPCALTLNMHGRCTPPQEYLQLIEEFMQPTIRDCRGSTSPQLLRSLTSLKAPRTLIPFVRELEESEAFNRRNVGFHCKRNSEIEGLKKFFYLVRPNLCNLEWDYSVSMLIELVCSKEDERLRVDLFEQLQLLLSELRGRTTPLSLSDAPTKLKERQRTRYIYVRGIISNSIELWEQKIWALSAQMRKLAEHRKQPVGSRGQSQLLDSKSFRDSIYMYTYYQLCDVAENIVSVIESTEQV</sequence>
<dbReference type="EMBL" id="CH940667">
    <property type="protein sequence ID" value="EDW57328.2"/>
    <property type="molecule type" value="Genomic_DNA"/>
</dbReference>
<reference evidence="1 2" key="1">
    <citation type="journal article" date="2007" name="Nature">
        <title>Evolution of genes and genomes on the Drosophila phylogeny.</title>
        <authorList>
            <consortium name="Drosophila 12 Genomes Consortium"/>
            <person name="Clark A.G."/>
            <person name="Eisen M.B."/>
            <person name="Smith D.R."/>
            <person name="Bergman C.M."/>
            <person name="Oliver B."/>
            <person name="Markow T.A."/>
            <person name="Kaufman T.C."/>
            <person name="Kellis M."/>
            <person name="Gelbart W."/>
            <person name="Iyer V.N."/>
            <person name="Pollard D.A."/>
            <person name="Sackton T.B."/>
            <person name="Larracuente A.M."/>
            <person name="Singh N.D."/>
            <person name="Abad J.P."/>
            <person name="Abt D.N."/>
            <person name="Adryan B."/>
            <person name="Aguade M."/>
            <person name="Akashi H."/>
            <person name="Anderson W.W."/>
            <person name="Aquadro C.F."/>
            <person name="Ardell D.H."/>
            <person name="Arguello R."/>
            <person name="Artieri C.G."/>
            <person name="Barbash D.A."/>
            <person name="Barker D."/>
            <person name="Barsanti P."/>
            <person name="Batterham P."/>
            <person name="Batzoglou S."/>
            <person name="Begun D."/>
            <person name="Bhutkar A."/>
            <person name="Blanco E."/>
            <person name="Bosak S.A."/>
            <person name="Bradley R.K."/>
            <person name="Brand A.D."/>
            <person name="Brent M.R."/>
            <person name="Brooks A.N."/>
            <person name="Brown R.H."/>
            <person name="Butlin R.K."/>
            <person name="Caggese C."/>
            <person name="Calvi B.R."/>
            <person name="Bernardo de Carvalho A."/>
            <person name="Caspi A."/>
            <person name="Castrezana S."/>
            <person name="Celniker S.E."/>
            <person name="Chang J.L."/>
            <person name="Chapple C."/>
            <person name="Chatterji S."/>
            <person name="Chinwalla A."/>
            <person name="Civetta A."/>
            <person name="Clifton S.W."/>
            <person name="Comeron J.M."/>
            <person name="Costello J.C."/>
            <person name="Coyne J.A."/>
            <person name="Daub J."/>
            <person name="David R.G."/>
            <person name="Delcher A.L."/>
            <person name="Delehaunty K."/>
            <person name="Do C.B."/>
            <person name="Ebling H."/>
            <person name="Edwards K."/>
            <person name="Eickbush T."/>
            <person name="Evans J.D."/>
            <person name="Filipski A."/>
            <person name="Findeiss S."/>
            <person name="Freyhult E."/>
            <person name="Fulton L."/>
            <person name="Fulton R."/>
            <person name="Garcia A.C."/>
            <person name="Gardiner A."/>
            <person name="Garfield D.A."/>
            <person name="Garvin B.E."/>
            <person name="Gibson G."/>
            <person name="Gilbert D."/>
            <person name="Gnerre S."/>
            <person name="Godfrey J."/>
            <person name="Good R."/>
            <person name="Gotea V."/>
            <person name="Gravely B."/>
            <person name="Greenberg A.J."/>
            <person name="Griffiths-Jones S."/>
            <person name="Gross S."/>
            <person name="Guigo R."/>
            <person name="Gustafson E.A."/>
            <person name="Haerty W."/>
            <person name="Hahn M.W."/>
            <person name="Halligan D.L."/>
            <person name="Halpern A.L."/>
            <person name="Halter G.M."/>
            <person name="Han M.V."/>
            <person name="Heger A."/>
            <person name="Hillier L."/>
            <person name="Hinrichs A.S."/>
            <person name="Holmes I."/>
            <person name="Hoskins R.A."/>
            <person name="Hubisz M.J."/>
            <person name="Hultmark D."/>
            <person name="Huntley M.A."/>
            <person name="Jaffe D.B."/>
            <person name="Jagadeeshan S."/>
            <person name="Jeck W.R."/>
            <person name="Johnson J."/>
            <person name="Jones C.D."/>
            <person name="Jordan W.C."/>
            <person name="Karpen G.H."/>
            <person name="Kataoka E."/>
            <person name="Keightley P.D."/>
            <person name="Kheradpour P."/>
            <person name="Kirkness E.F."/>
            <person name="Koerich L.B."/>
            <person name="Kristiansen K."/>
            <person name="Kudrna D."/>
            <person name="Kulathinal R.J."/>
            <person name="Kumar S."/>
            <person name="Kwok R."/>
            <person name="Lander E."/>
            <person name="Langley C.H."/>
            <person name="Lapoint R."/>
            <person name="Lazzaro B.P."/>
            <person name="Lee S.J."/>
            <person name="Levesque L."/>
            <person name="Li R."/>
            <person name="Lin C.F."/>
            <person name="Lin M.F."/>
            <person name="Lindblad-Toh K."/>
            <person name="Llopart A."/>
            <person name="Long M."/>
            <person name="Low L."/>
            <person name="Lozovsky E."/>
            <person name="Lu J."/>
            <person name="Luo M."/>
            <person name="Machado C.A."/>
            <person name="Makalowski W."/>
            <person name="Marzo M."/>
            <person name="Matsuda M."/>
            <person name="Matzkin L."/>
            <person name="McAllister B."/>
            <person name="McBride C.S."/>
            <person name="McKernan B."/>
            <person name="McKernan K."/>
            <person name="Mendez-Lago M."/>
            <person name="Minx P."/>
            <person name="Mollenhauer M.U."/>
            <person name="Montooth K."/>
            <person name="Mount S.M."/>
            <person name="Mu X."/>
            <person name="Myers E."/>
            <person name="Negre B."/>
            <person name="Newfeld S."/>
            <person name="Nielsen R."/>
            <person name="Noor M.A."/>
            <person name="O'Grady P."/>
            <person name="Pachter L."/>
            <person name="Papaceit M."/>
            <person name="Parisi M.J."/>
            <person name="Parisi M."/>
            <person name="Parts L."/>
            <person name="Pedersen J.S."/>
            <person name="Pesole G."/>
            <person name="Phillippy A.M."/>
            <person name="Ponting C.P."/>
            <person name="Pop M."/>
            <person name="Porcelli D."/>
            <person name="Powell J.R."/>
            <person name="Prohaska S."/>
            <person name="Pruitt K."/>
            <person name="Puig M."/>
            <person name="Quesneville H."/>
            <person name="Ram K.R."/>
            <person name="Rand D."/>
            <person name="Rasmussen M.D."/>
            <person name="Reed L.K."/>
            <person name="Reenan R."/>
            <person name="Reily A."/>
            <person name="Remington K.A."/>
            <person name="Rieger T.T."/>
            <person name="Ritchie M.G."/>
            <person name="Robin C."/>
            <person name="Rogers Y.H."/>
            <person name="Rohde C."/>
            <person name="Rozas J."/>
            <person name="Rubenfield M.J."/>
            <person name="Ruiz A."/>
            <person name="Russo S."/>
            <person name="Salzberg S.L."/>
            <person name="Sanchez-Gracia A."/>
            <person name="Saranga D.J."/>
            <person name="Sato H."/>
            <person name="Schaeffer S.W."/>
            <person name="Schatz M.C."/>
            <person name="Schlenke T."/>
            <person name="Schwartz R."/>
            <person name="Segarra C."/>
            <person name="Singh R.S."/>
            <person name="Sirot L."/>
            <person name="Sirota M."/>
            <person name="Sisneros N.B."/>
            <person name="Smith C.D."/>
            <person name="Smith T.F."/>
            <person name="Spieth J."/>
            <person name="Stage D.E."/>
            <person name="Stark A."/>
            <person name="Stephan W."/>
            <person name="Strausberg R.L."/>
            <person name="Strempel S."/>
            <person name="Sturgill D."/>
            <person name="Sutton G."/>
            <person name="Sutton G.G."/>
            <person name="Tao W."/>
            <person name="Teichmann S."/>
            <person name="Tobari Y.N."/>
            <person name="Tomimura Y."/>
            <person name="Tsolas J.M."/>
            <person name="Valente V.L."/>
            <person name="Venter E."/>
            <person name="Venter J.C."/>
            <person name="Vicario S."/>
            <person name="Vieira F.G."/>
            <person name="Vilella A.J."/>
            <person name="Villasante A."/>
            <person name="Walenz B."/>
            <person name="Wang J."/>
            <person name="Wasserman M."/>
            <person name="Watts T."/>
            <person name="Wilson D."/>
            <person name="Wilson R.K."/>
            <person name="Wing R.A."/>
            <person name="Wolfner M.F."/>
            <person name="Wong A."/>
            <person name="Wong G.K."/>
            <person name="Wu C.I."/>
            <person name="Wu G."/>
            <person name="Yamamoto D."/>
            <person name="Yang H.P."/>
            <person name="Yang S.P."/>
            <person name="Yorke J.A."/>
            <person name="Yoshida K."/>
            <person name="Zdobnov E."/>
            <person name="Zhang P."/>
            <person name="Zhang Y."/>
            <person name="Zimin A.V."/>
            <person name="Baldwin J."/>
            <person name="Abdouelleil A."/>
            <person name="Abdulkadir J."/>
            <person name="Abebe A."/>
            <person name="Abera B."/>
            <person name="Abreu J."/>
            <person name="Acer S.C."/>
            <person name="Aftuck L."/>
            <person name="Alexander A."/>
            <person name="An P."/>
            <person name="Anderson E."/>
            <person name="Anderson S."/>
            <person name="Arachi H."/>
            <person name="Azer M."/>
            <person name="Bachantsang P."/>
            <person name="Barry A."/>
            <person name="Bayul T."/>
            <person name="Berlin A."/>
            <person name="Bessette D."/>
            <person name="Bloom T."/>
            <person name="Blye J."/>
            <person name="Boguslavskiy L."/>
            <person name="Bonnet C."/>
            <person name="Boukhgalter B."/>
            <person name="Bourzgui I."/>
            <person name="Brown A."/>
            <person name="Cahill P."/>
            <person name="Channer S."/>
            <person name="Cheshatsang Y."/>
            <person name="Chuda L."/>
            <person name="Citroen M."/>
            <person name="Collymore A."/>
            <person name="Cooke P."/>
            <person name="Costello M."/>
            <person name="D'Aco K."/>
            <person name="Daza R."/>
            <person name="De Haan G."/>
            <person name="DeGray S."/>
            <person name="DeMaso C."/>
            <person name="Dhargay N."/>
            <person name="Dooley K."/>
            <person name="Dooley E."/>
            <person name="Doricent M."/>
            <person name="Dorje P."/>
            <person name="Dorjee K."/>
            <person name="Dupes A."/>
            <person name="Elong R."/>
            <person name="Falk J."/>
            <person name="Farina A."/>
            <person name="Faro S."/>
            <person name="Ferguson D."/>
            <person name="Fisher S."/>
            <person name="Foley C.D."/>
            <person name="Franke A."/>
            <person name="Friedrich D."/>
            <person name="Gadbois L."/>
            <person name="Gearin G."/>
            <person name="Gearin C.R."/>
            <person name="Giannoukos G."/>
            <person name="Goode T."/>
            <person name="Graham J."/>
            <person name="Grandbois E."/>
            <person name="Grewal S."/>
            <person name="Gyaltsen K."/>
            <person name="Hafez N."/>
            <person name="Hagos B."/>
            <person name="Hall J."/>
            <person name="Henson C."/>
            <person name="Hollinger A."/>
            <person name="Honan T."/>
            <person name="Huard M.D."/>
            <person name="Hughes L."/>
            <person name="Hurhula B."/>
            <person name="Husby M.E."/>
            <person name="Kamat A."/>
            <person name="Kanga B."/>
            <person name="Kashin S."/>
            <person name="Khazanovich D."/>
            <person name="Kisner P."/>
            <person name="Lance K."/>
            <person name="Lara M."/>
            <person name="Lee W."/>
            <person name="Lennon N."/>
            <person name="Letendre F."/>
            <person name="LeVine R."/>
            <person name="Lipovsky A."/>
            <person name="Liu X."/>
            <person name="Liu J."/>
            <person name="Liu S."/>
            <person name="Lokyitsang T."/>
            <person name="Lokyitsang Y."/>
            <person name="Lubonja R."/>
            <person name="Lui A."/>
            <person name="MacDonald P."/>
            <person name="Magnisalis V."/>
            <person name="Maru K."/>
            <person name="Matthews C."/>
            <person name="McCusker W."/>
            <person name="McDonough S."/>
            <person name="Mehta T."/>
            <person name="Meldrim J."/>
            <person name="Meneus L."/>
            <person name="Mihai O."/>
            <person name="Mihalev A."/>
            <person name="Mihova T."/>
            <person name="Mittelman R."/>
            <person name="Mlenga V."/>
            <person name="Montmayeur A."/>
            <person name="Mulrain L."/>
            <person name="Navidi A."/>
            <person name="Naylor J."/>
            <person name="Negash T."/>
            <person name="Nguyen T."/>
            <person name="Nguyen N."/>
            <person name="Nicol R."/>
            <person name="Norbu C."/>
            <person name="Norbu N."/>
            <person name="Novod N."/>
            <person name="O'Neill B."/>
            <person name="Osman S."/>
            <person name="Markiewicz E."/>
            <person name="Oyono O.L."/>
            <person name="Patti C."/>
            <person name="Phunkhang P."/>
            <person name="Pierre F."/>
            <person name="Priest M."/>
            <person name="Raghuraman S."/>
            <person name="Rege F."/>
            <person name="Reyes R."/>
            <person name="Rise C."/>
            <person name="Rogov P."/>
            <person name="Ross K."/>
            <person name="Ryan E."/>
            <person name="Settipalli S."/>
            <person name="Shea T."/>
            <person name="Sherpa N."/>
            <person name="Shi L."/>
            <person name="Shih D."/>
            <person name="Sparrow T."/>
            <person name="Spaulding J."/>
            <person name="Stalker J."/>
            <person name="Stange-Thomann N."/>
            <person name="Stavropoulos S."/>
            <person name="Stone C."/>
            <person name="Strader C."/>
            <person name="Tesfaye S."/>
            <person name="Thomson T."/>
            <person name="Thoulutsang Y."/>
            <person name="Thoulutsang D."/>
            <person name="Topham K."/>
            <person name="Topping I."/>
            <person name="Tsamla T."/>
            <person name="Vassiliev H."/>
            <person name="Vo A."/>
            <person name="Wangchuk T."/>
            <person name="Wangdi T."/>
            <person name="Weiand M."/>
            <person name="Wilkinson J."/>
            <person name="Wilson A."/>
            <person name="Yadav S."/>
            <person name="Young G."/>
            <person name="Yu Q."/>
            <person name="Zembek L."/>
            <person name="Zhong D."/>
            <person name="Zimmer A."/>
            <person name="Zwirko Z."/>
            <person name="Jaffe D.B."/>
            <person name="Alvarez P."/>
            <person name="Brockman W."/>
            <person name="Butler J."/>
            <person name="Chin C."/>
            <person name="Gnerre S."/>
            <person name="Grabherr M."/>
            <person name="Kleber M."/>
            <person name="Mauceli E."/>
            <person name="MacCallum I."/>
        </authorList>
    </citation>
    <scope>NUCLEOTIDE SEQUENCE [LARGE SCALE GENOMIC DNA]</scope>
    <source>
        <strain evidence="2">Tucson 15010-1051.87</strain>
    </source>
</reference>
<dbReference type="Pfam" id="PF14646">
    <property type="entry name" value="MYCBPAP"/>
    <property type="match status" value="1"/>
</dbReference>
<accession>B4MFF9</accession>
<dbReference type="KEGG" id="dvi:6636511"/>
<dbReference type="PANTHER" id="PTHR48421:SF1">
    <property type="entry name" value="MYCBP-ASSOCIATED PROTEIN"/>
    <property type="match status" value="1"/>
</dbReference>
<dbReference type="PANTHER" id="PTHR48421">
    <property type="entry name" value="MYCBP-ASSOCIATED PROTEIN"/>
    <property type="match status" value="1"/>
</dbReference>
<dbReference type="InParanoid" id="B4MFF9"/>
<dbReference type="HOGENOM" id="CLU_026465_0_0_1"/>
<proteinExistence type="predicted"/>
<dbReference type="AlphaFoldDB" id="B4MFF9"/>
<dbReference type="InterPro" id="IPR032707">
    <property type="entry name" value="MYCBPAP"/>
</dbReference>